<protein>
    <recommendedName>
        <fullName evidence="3">DUF5668 domain-containing protein</fullName>
    </recommendedName>
</protein>
<dbReference type="Proteomes" id="UP000587477">
    <property type="component" value="Chromosome"/>
</dbReference>
<evidence type="ECO:0000313" key="1">
    <source>
        <dbReference type="EMBL" id="QOY25309.1"/>
    </source>
</evidence>
<dbReference type="EMBL" id="CP063687">
    <property type="protein sequence ID" value="QOY25309.1"/>
    <property type="molecule type" value="Genomic_DNA"/>
</dbReference>
<proteinExistence type="predicted"/>
<name>A0A411A5G5_BACVE</name>
<sequence>MKARRVLLGFIFICIGIAFYLQKAGVIHISAGSAWPFLFIIMSAGFHAGFIFAKKTPDQAGLLVPGGMFLVLGCLYCFETATGWTYSGVTWPVYIWAPALGLFELWYFGGRKLGVLIPAFILTAVGALCFAGMLMPGLWPLLIIAAALLFHAAAFMQPKKRSGLLIPGGILLVTGGLLWFETLTDWRYASMTSPVYLFAVAFGLFEAWLFGRRKRGLLTAAAVLCAAGIFGIFTNANEVISERGWPALILLLGAAFHIPIFGPKPVKNAGLLVPGGILLITGILFVFETATNWSYSGVTWPVYLLATAFGLFELWLFGGKQKALLIPVAVLTLTALCFMMTYQPIIPVSVFWPALFVLIGIALMVFPGKKRGA</sequence>
<evidence type="ECO:0000313" key="2">
    <source>
        <dbReference type="Proteomes" id="UP000587477"/>
    </source>
</evidence>
<dbReference type="RefSeq" id="WP_025650399.1">
    <property type="nucleotide sequence ID" value="NZ_BDDG01000002.1"/>
</dbReference>
<evidence type="ECO:0008006" key="3">
    <source>
        <dbReference type="Google" id="ProtNLM"/>
    </source>
</evidence>
<gene>
    <name evidence="1" type="ORF">BACVE_000237</name>
</gene>
<accession>A0A411A5G5</accession>
<organism evidence="1 2">
    <name type="scientific">Bacillus velezensis</name>
    <dbReference type="NCBI Taxonomy" id="492670"/>
    <lineage>
        <taxon>Bacteria</taxon>
        <taxon>Bacillati</taxon>
        <taxon>Bacillota</taxon>
        <taxon>Bacilli</taxon>
        <taxon>Bacillales</taxon>
        <taxon>Bacillaceae</taxon>
        <taxon>Bacillus</taxon>
        <taxon>Bacillus amyloliquefaciens group</taxon>
    </lineage>
</organism>
<dbReference type="AlphaFoldDB" id="A0A411A5G5"/>
<reference evidence="2" key="1">
    <citation type="submission" date="2020-10" db="EMBL/GenBank/DDBJ databases">
        <title>Complete genome sequence of Bacillus velezensis NST6.</title>
        <authorList>
            <person name="Choi J."/>
        </authorList>
    </citation>
    <scope>NUCLEOTIDE SEQUENCE [LARGE SCALE GENOMIC DNA]</scope>
    <source>
        <strain evidence="2">NST6</strain>
    </source>
</reference>